<comment type="subunit">
    <text evidence="3 12">Monomer.</text>
</comment>
<dbReference type="PRINTS" id="PR00983">
    <property type="entry name" value="TRNASYNTHCYS"/>
</dbReference>
<feature type="binding site" evidence="12">
    <location>
        <position position="239"/>
    </location>
    <ligand>
        <name>Zn(2+)</name>
        <dbReference type="ChEBI" id="CHEBI:29105"/>
    </ligand>
</feature>
<comment type="subcellular location">
    <subcellularLocation>
        <location evidence="1 12">Cytoplasm</location>
    </subcellularLocation>
</comment>
<keyword evidence="11 12" id="KW-0030">Aminoacyl-tRNA synthetase</keyword>
<evidence type="ECO:0000313" key="15">
    <source>
        <dbReference type="Proteomes" id="UP000009047"/>
    </source>
</evidence>
<protein>
    <recommendedName>
        <fullName evidence="12">Cysteine--tRNA ligase</fullName>
        <ecNumber evidence="12">6.1.1.16</ecNumber>
    </recommendedName>
    <alternativeName>
        <fullName evidence="12">Cysteinyl-tRNA synthetase</fullName>
        <shortName evidence="12">CysRS</shortName>
    </alternativeName>
</protein>
<keyword evidence="4 12" id="KW-0963">Cytoplasm</keyword>
<organism evidence="14 15">
    <name type="scientific">Desulfarculus baarsii (strain ATCC 33931 / DSM 2075 / LMG 7858 / VKM B-1802 / 2st14)</name>
    <dbReference type="NCBI Taxonomy" id="644282"/>
    <lineage>
        <taxon>Bacteria</taxon>
        <taxon>Pseudomonadati</taxon>
        <taxon>Thermodesulfobacteriota</taxon>
        <taxon>Desulfarculia</taxon>
        <taxon>Desulfarculales</taxon>
        <taxon>Desulfarculaceae</taxon>
        <taxon>Desulfarculus</taxon>
    </lineage>
</organism>
<evidence type="ECO:0000256" key="1">
    <source>
        <dbReference type="ARBA" id="ARBA00004496"/>
    </source>
</evidence>
<dbReference type="CDD" id="cd00672">
    <property type="entry name" value="CysRS_core"/>
    <property type="match status" value="1"/>
</dbReference>
<dbReference type="FunFam" id="3.40.50.620:FF:000009">
    <property type="entry name" value="Cysteine--tRNA ligase"/>
    <property type="match status" value="1"/>
</dbReference>
<dbReference type="InterPro" id="IPR015273">
    <property type="entry name" value="Cys-tRNA-synt_Ia_DALR"/>
</dbReference>
<dbReference type="InterPro" id="IPR056411">
    <property type="entry name" value="CysS_C"/>
</dbReference>
<sequence length="483" mass="53302">MPLVVYNTQSRRKEEFIPLEPGVVRVYVCGVTVYDDPHIGHARCYVAFDAMVRHFLAKGWRVNYVRNFTDIDDKIIRRAAESGLGWRELADKYIESFRQDMAALDVLPPSHEPRATEHIAEMIATIQTLMAKGHAYQIEGGDVLFAVESFDGYGKLSRRNLEDMQAGARVEVDPRKKNPMDFVLWKASKPGEPSWDSPLGPGRPGWHIECTAMSGKYLGQTFDIHGGGEDLVFPHHENEIAQGEACTGHPLAHYWLHNGFVRVNHEKMSKSLGNFFTIKDILKITRPEALRLFLLSKHYRSPLDFSDAAIKEAGAGLERLYTALQAAQERAAAGPLDAAGQALAAEIQALADEFEAGMDDDFNTARAIGALFGLARLGNKLAAEPDGPAKGPLLELCARRLRELGGRLGLLRIDPAEFFRGAAGQTATQGGVGAADIEALIAQRNQARKDKNFAEADRIRDQLKAMGVTLQDSPQGTTWRMEG</sequence>
<accession>E1QEC0</accession>
<dbReference type="HAMAP" id="MF_00041">
    <property type="entry name" value="Cys_tRNA_synth"/>
    <property type="match status" value="1"/>
</dbReference>
<evidence type="ECO:0000256" key="5">
    <source>
        <dbReference type="ARBA" id="ARBA00022598"/>
    </source>
</evidence>
<evidence type="ECO:0000256" key="8">
    <source>
        <dbReference type="ARBA" id="ARBA00022833"/>
    </source>
</evidence>
<feature type="binding site" evidence="12">
    <location>
        <position position="29"/>
    </location>
    <ligand>
        <name>Zn(2+)</name>
        <dbReference type="ChEBI" id="CHEBI:29105"/>
    </ligand>
</feature>
<dbReference type="InterPro" id="IPR032678">
    <property type="entry name" value="tRNA-synt_1_cat_dom"/>
</dbReference>
<feature type="binding site" evidence="12">
    <location>
        <position position="210"/>
    </location>
    <ligand>
        <name>Zn(2+)</name>
        <dbReference type="ChEBI" id="CHEBI:29105"/>
    </ligand>
</feature>
<comment type="similarity">
    <text evidence="2 12">Belongs to the class-I aminoacyl-tRNA synthetase family.</text>
</comment>
<dbReference type="SUPFAM" id="SSF47323">
    <property type="entry name" value="Anticodon-binding domain of a subclass of class I aminoacyl-tRNA synthetases"/>
    <property type="match status" value="1"/>
</dbReference>
<keyword evidence="10 12" id="KW-0648">Protein biosynthesis</keyword>
<keyword evidence="6 12" id="KW-0479">Metal-binding</keyword>
<comment type="cofactor">
    <cofactor evidence="12">
        <name>Zn(2+)</name>
        <dbReference type="ChEBI" id="CHEBI:29105"/>
    </cofactor>
    <text evidence="12">Binds 1 zinc ion per subunit.</text>
</comment>
<dbReference type="EC" id="6.1.1.16" evidence="12"/>
<dbReference type="AlphaFoldDB" id="E1QEC0"/>
<evidence type="ECO:0000256" key="7">
    <source>
        <dbReference type="ARBA" id="ARBA00022741"/>
    </source>
</evidence>
<dbReference type="GO" id="GO:0005524">
    <property type="term" value="F:ATP binding"/>
    <property type="evidence" value="ECO:0007669"/>
    <property type="project" value="UniProtKB-UniRule"/>
</dbReference>
<evidence type="ECO:0000256" key="2">
    <source>
        <dbReference type="ARBA" id="ARBA00005594"/>
    </source>
</evidence>
<keyword evidence="15" id="KW-1185">Reference proteome</keyword>
<dbReference type="eggNOG" id="COG0215">
    <property type="taxonomic scope" value="Bacteria"/>
</dbReference>
<dbReference type="SUPFAM" id="SSF52374">
    <property type="entry name" value="Nucleotidylyl transferase"/>
    <property type="match status" value="1"/>
</dbReference>
<evidence type="ECO:0000256" key="10">
    <source>
        <dbReference type="ARBA" id="ARBA00022917"/>
    </source>
</evidence>
<dbReference type="Gene3D" id="3.40.50.620">
    <property type="entry name" value="HUPs"/>
    <property type="match status" value="1"/>
</dbReference>
<dbReference type="Pfam" id="PF09190">
    <property type="entry name" value="DALR_2"/>
    <property type="match status" value="1"/>
</dbReference>
<dbReference type="OrthoDB" id="9815130at2"/>
<evidence type="ECO:0000313" key="14">
    <source>
        <dbReference type="EMBL" id="ADK83906.1"/>
    </source>
</evidence>
<dbReference type="PANTHER" id="PTHR10890">
    <property type="entry name" value="CYSTEINYL-TRNA SYNTHETASE"/>
    <property type="match status" value="1"/>
</dbReference>
<dbReference type="RefSeq" id="WP_013257361.1">
    <property type="nucleotide sequence ID" value="NC_014365.1"/>
</dbReference>
<comment type="catalytic activity">
    <reaction evidence="12">
        <text>tRNA(Cys) + L-cysteine + ATP = L-cysteinyl-tRNA(Cys) + AMP + diphosphate</text>
        <dbReference type="Rhea" id="RHEA:17773"/>
        <dbReference type="Rhea" id="RHEA-COMP:9661"/>
        <dbReference type="Rhea" id="RHEA-COMP:9679"/>
        <dbReference type="ChEBI" id="CHEBI:30616"/>
        <dbReference type="ChEBI" id="CHEBI:33019"/>
        <dbReference type="ChEBI" id="CHEBI:35235"/>
        <dbReference type="ChEBI" id="CHEBI:78442"/>
        <dbReference type="ChEBI" id="CHEBI:78517"/>
        <dbReference type="ChEBI" id="CHEBI:456215"/>
        <dbReference type="EC" id="6.1.1.16"/>
    </reaction>
</comment>
<evidence type="ECO:0000256" key="12">
    <source>
        <dbReference type="HAMAP-Rule" id="MF_00041"/>
    </source>
</evidence>
<dbReference type="GO" id="GO:0005829">
    <property type="term" value="C:cytosol"/>
    <property type="evidence" value="ECO:0007669"/>
    <property type="project" value="TreeGrafter"/>
</dbReference>
<dbReference type="InterPro" id="IPR024909">
    <property type="entry name" value="Cys-tRNA/MSH_ligase"/>
</dbReference>
<keyword evidence="8 12" id="KW-0862">Zinc</keyword>
<dbReference type="HOGENOM" id="CLU_013528_0_1_7"/>
<evidence type="ECO:0000256" key="4">
    <source>
        <dbReference type="ARBA" id="ARBA00022490"/>
    </source>
</evidence>
<feature type="short sequence motif" description="'KMSKS' region" evidence="12">
    <location>
        <begin position="267"/>
        <end position="271"/>
    </location>
</feature>
<dbReference type="GO" id="GO:0008270">
    <property type="term" value="F:zinc ion binding"/>
    <property type="evidence" value="ECO:0007669"/>
    <property type="project" value="UniProtKB-UniRule"/>
</dbReference>
<dbReference type="Pfam" id="PF01406">
    <property type="entry name" value="tRNA-synt_1e"/>
    <property type="match status" value="1"/>
</dbReference>
<evidence type="ECO:0000256" key="11">
    <source>
        <dbReference type="ARBA" id="ARBA00023146"/>
    </source>
</evidence>
<feature type="domain" description="Cysteinyl-tRNA synthetase class Ia DALR" evidence="13">
    <location>
        <begin position="353"/>
        <end position="419"/>
    </location>
</feature>
<evidence type="ECO:0000259" key="13">
    <source>
        <dbReference type="SMART" id="SM00840"/>
    </source>
</evidence>
<dbReference type="InterPro" id="IPR014729">
    <property type="entry name" value="Rossmann-like_a/b/a_fold"/>
</dbReference>
<evidence type="ECO:0000256" key="3">
    <source>
        <dbReference type="ARBA" id="ARBA00011245"/>
    </source>
</evidence>
<dbReference type="InterPro" id="IPR009080">
    <property type="entry name" value="tRNAsynth_Ia_anticodon-bd"/>
</dbReference>
<dbReference type="CDD" id="cd07963">
    <property type="entry name" value="Anticodon_Ia_Cys"/>
    <property type="match status" value="1"/>
</dbReference>
<dbReference type="PANTHER" id="PTHR10890:SF3">
    <property type="entry name" value="CYSTEINE--TRNA LIGASE, CYTOPLASMIC"/>
    <property type="match status" value="1"/>
</dbReference>
<name>E1QEC0_DESB2</name>
<keyword evidence="7 12" id="KW-0547">Nucleotide-binding</keyword>
<keyword evidence="9 12" id="KW-0067">ATP-binding</keyword>
<feature type="binding site" evidence="12">
    <location>
        <position position="270"/>
    </location>
    <ligand>
        <name>ATP</name>
        <dbReference type="ChEBI" id="CHEBI:30616"/>
    </ligand>
</feature>
<evidence type="ECO:0000256" key="6">
    <source>
        <dbReference type="ARBA" id="ARBA00022723"/>
    </source>
</evidence>
<dbReference type="SMART" id="SM00840">
    <property type="entry name" value="DALR_2"/>
    <property type="match status" value="1"/>
</dbReference>
<dbReference type="GO" id="GO:0006423">
    <property type="term" value="P:cysteinyl-tRNA aminoacylation"/>
    <property type="evidence" value="ECO:0007669"/>
    <property type="project" value="UniProtKB-UniRule"/>
</dbReference>
<evidence type="ECO:0000256" key="9">
    <source>
        <dbReference type="ARBA" id="ARBA00022840"/>
    </source>
</evidence>
<dbReference type="Gene3D" id="1.20.120.1910">
    <property type="entry name" value="Cysteine-tRNA ligase, C-terminal anti-codon recognition domain"/>
    <property type="match status" value="1"/>
</dbReference>
<dbReference type="GO" id="GO:0004817">
    <property type="term" value="F:cysteine-tRNA ligase activity"/>
    <property type="evidence" value="ECO:0007669"/>
    <property type="project" value="UniProtKB-UniRule"/>
</dbReference>
<dbReference type="KEGG" id="dbr:Deba_0534"/>
<reference evidence="14 15" key="1">
    <citation type="journal article" date="2010" name="Stand. Genomic Sci.">
        <title>Complete genome sequence of Desulfarculus baarsii type strain (2st14).</title>
        <authorList>
            <person name="Sun H."/>
            <person name="Spring S."/>
            <person name="Lapidus A."/>
            <person name="Davenport K."/>
            <person name="Del Rio T.G."/>
            <person name="Tice H."/>
            <person name="Nolan M."/>
            <person name="Copeland A."/>
            <person name="Cheng J.F."/>
            <person name="Lucas S."/>
            <person name="Tapia R."/>
            <person name="Goodwin L."/>
            <person name="Pitluck S."/>
            <person name="Ivanova N."/>
            <person name="Pagani I."/>
            <person name="Mavromatis K."/>
            <person name="Ovchinnikova G."/>
            <person name="Pati A."/>
            <person name="Chen A."/>
            <person name="Palaniappan K."/>
            <person name="Hauser L."/>
            <person name="Chang Y.J."/>
            <person name="Jeffries C.D."/>
            <person name="Detter J.C."/>
            <person name="Han C."/>
            <person name="Rohde M."/>
            <person name="Brambilla E."/>
            <person name="Goker M."/>
            <person name="Woyke T."/>
            <person name="Bristow J."/>
            <person name="Eisen J.A."/>
            <person name="Markowitz V."/>
            <person name="Hugenholtz P."/>
            <person name="Kyrpides N.C."/>
            <person name="Klenk H.P."/>
            <person name="Land M."/>
        </authorList>
    </citation>
    <scope>NUCLEOTIDE SEQUENCE [LARGE SCALE GENOMIC DNA]</scope>
    <source>
        <strain evidence="15">ATCC 33931 / DSM 2075 / LMG 7858 / VKM B-1802 / 2st14</strain>
    </source>
</reference>
<dbReference type="InterPro" id="IPR015803">
    <property type="entry name" value="Cys-tRNA-ligase"/>
</dbReference>
<dbReference type="NCBIfam" id="TIGR00435">
    <property type="entry name" value="cysS"/>
    <property type="match status" value="1"/>
</dbReference>
<keyword evidence="5 12" id="KW-0436">Ligase</keyword>
<dbReference type="Proteomes" id="UP000009047">
    <property type="component" value="Chromosome"/>
</dbReference>
<feature type="short sequence motif" description="'HIGH' region" evidence="12">
    <location>
        <begin position="31"/>
        <end position="41"/>
    </location>
</feature>
<dbReference type="STRING" id="644282.Deba_0534"/>
<dbReference type="EMBL" id="CP002085">
    <property type="protein sequence ID" value="ADK83906.1"/>
    <property type="molecule type" value="Genomic_DNA"/>
</dbReference>
<feature type="binding site" evidence="12">
    <location>
        <position position="235"/>
    </location>
    <ligand>
        <name>Zn(2+)</name>
        <dbReference type="ChEBI" id="CHEBI:29105"/>
    </ligand>
</feature>
<gene>
    <name evidence="12" type="primary">cysS</name>
    <name evidence="14" type="ordered locus">Deba_0534</name>
</gene>
<dbReference type="Pfam" id="PF23493">
    <property type="entry name" value="CysS_C"/>
    <property type="match status" value="1"/>
</dbReference>
<proteinExistence type="inferred from homology"/>